<evidence type="ECO:0000313" key="2">
    <source>
        <dbReference type="Proteomes" id="UP001501556"/>
    </source>
</evidence>
<comment type="caution">
    <text evidence="1">The sequence shown here is derived from an EMBL/GenBank/DDBJ whole genome shotgun (WGS) entry which is preliminary data.</text>
</comment>
<keyword evidence="2" id="KW-1185">Reference proteome</keyword>
<protein>
    <submittedName>
        <fullName evidence="1">GxxExxY protein</fullName>
    </submittedName>
</protein>
<accession>A0ABP7PW15</accession>
<dbReference type="NCBIfam" id="TIGR04256">
    <property type="entry name" value="GxxExxY"/>
    <property type="match status" value="1"/>
</dbReference>
<proteinExistence type="predicted"/>
<gene>
    <name evidence="1" type="ORF">GCM10022407_17360</name>
</gene>
<organism evidence="1 2">
    <name type="scientific">Hymenobacter antarcticus</name>
    <dbReference type="NCBI Taxonomy" id="486270"/>
    <lineage>
        <taxon>Bacteria</taxon>
        <taxon>Pseudomonadati</taxon>
        <taxon>Bacteroidota</taxon>
        <taxon>Cytophagia</taxon>
        <taxon>Cytophagales</taxon>
        <taxon>Hymenobacteraceae</taxon>
        <taxon>Hymenobacter</taxon>
    </lineage>
</organism>
<evidence type="ECO:0000313" key="1">
    <source>
        <dbReference type="EMBL" id="GAA3972096.1"/>
    </source>
</evidence>
<dbReference type="Pfam" id="PF13366">
    <property type="entry name" value="PDDEXK_3"/>
    <property type="match status" value="1"/>
</dbReference>
<name>A0ABP7PW15_9BACT</name>
<dbReference type="InterPro" id="IPR026350">
    <property type="entry name" value="GxxExxY"/>
</dbReference>
<reference evidence="2" key="1">
    <citation type="journal article" date="2019" name="Int. J. Syst. Evol. Microbiol.">
        <title>The Global Catalogue of Microorganisms (GCM) 10K type strain sequencing project: providing services to taxonomists for standard genome sequencing and annotation.</title>
        <authorList>
            <consortium name="The Broad Institute Genomics Platform"/>
            <consortium name="The Broad Institute Genome Sequencing Center for Infectious Disease"/>
            <person name="Wu L."/>
            <person name="Ma J."/>
        </authorList>
    </citation>
    <scope>NUCLEOTIDE SEQUENCE [LARGE SCALE GENOMIC DNA]</scope>
    <source>
        <strain evidence="2">JCM 17217</strain>
    </source>
</reference>
<sequence length="111" mass="12627">MSVHRELGSGFPEIIYQRSLGVELVAAGIGFQGEVHLPVFYKETPIGSRRVDFLVEEHVLVELKATNELLPLHHAQVINYLKAYRLEVALLINFGETSLKFKRFVHNTSRP</sequence>
<dbReference type="EMBL" id="BAABDI010000009">
    <property type="protein sequence ID" value="GAA3972096.1"/>
    <property type="molecule type" value="Genomic_DNA"/>
</dbReference>
<dbReference type="Proteomes" id="UP001501556">
    <property type="component" value="Unassembled WGS sequence"/>
</dbReference>